<dbReference type="Proteomes" id="UP000742417">
    <property type="component" value="Unassembled WGS sequence"/>
</dbReference>
<keyword evidence="2" id="KW-1185">Reference proteome</keyword>
<proteinExistence type="predicted"/>
<protein>
    <submittedName>
        <fullName evidence="1">Hyphally-regulated protein</fullName>
    </submittedName>
</protein>
<evidence type="ECO:0000313" key="2">
    <source>
        <dbReference type="Proteomes" id="UP000742417"/>
    </source>
</evidence>
<gene>
    <name evidence="1" type="primary">HYR1</name>
    <name evidence="1" type="ORF">GWM34_01971</name>
</gene>
<organism evidence="1 2">
    <name type="scientific">Candida africana</name>
    <dbReference type="NCBI Taxonomy" id="241526"/>
    <lineage>
        <taxon>Eukaryota</taxon>
        <taxon>Fungi</taxon>
        <taxon>Dikarya</taxon>
        <taxon>Ascomycota</taxon>
        <taxon>Saccharomycotina</taxon>
        <taxon>Pichiomycetes</taxon>
        <taxon>Debaryomycetaceae</taxon>
        <taxon>Candida/Lodderomyces clade</taxon>
        <taxon>Candida</taxon>
    </lineage>
</organism>
<accession>A0ACB7FQI2</accession>
<comment type="caution">
    <text evidence="1">The sequence shown here is derived from an EMBL/GenBank/DDBJ whole genome shotgun (WGS) entry which is preliminary data.</text>
</comment>
<feature type="non-terminal residue" evidence="1">
    <location>
        <position position="1"/>
    </location>
</feature>
<evidence type="ECO:0000313" key="1">
    <source>
        <dbReference type="EMBL" id="KAG8203028.1"/>
    </source>
</evidence>
<dbReference type="EMBL" id="JAENJO010000004">
    <property type="protein sequence ID" value="KAG8203028.1"/>
    <property type="molecule type" value="Genomic_DNA"/>
</dbReference>
<name>A0ACB7FQI2_9ASCO</name>
<sequence>MKVVSNFIFTILLTLNLSAALEVVTSRIDRGGIQGFHGDVKVHSGATWAILGTTLCSFFGGLEVEKGASVFIKLDNGPVLALNVALSTLVRPVINNGVISLNSKSSTSFSNFDIGGSSFTNNGEIYLASSGLVKSTAYLYAREWTNNGLIVAYQNQKAAGNIAFGTAYQTITNNGQICLRHQDFVPATKIKGTGCVTADEDTWIKLGNTILSVEPTHNFYLKDSKSSLIVHAVSSNQTFTVHGFGNGNKLGLTLPLTGNRDHFRFEYYPDTGILQLRAAALPQYFKIGKGYDSKLFRIVNLRGLKNAVTYDGPVPNNEIPAVCLIPCTNGPSAPESESDLNTPTTSSIETSSYSSAATESSVVSESSSAVDSLTSSSLSSKSESSEVVSSTTNIESSSTAIETTMNSESSTDAGSSSISQSESSSTAITSSSETSSSESMSASSTTASNTSIETDSGIVSQSESSSSALSSTEQSITSSPGQSTIYVNLTVTSTITNCDEVSCSQDVVTYTTNVPHTTVDATTTTATSTGGDNSVGGNESGSNHGPGNGSTEGSGNGSGAGSNEGSQSGPNNGSGSGSEGGSNNGSGSDSGSNNGSGSGSGSNNGSGSGSDSTEGSESGSGSNEGSGSGSGSQTGSGSGSNNGSGSGSQSGSESGSNSGSNEGSNPGAGNGSNEGSGQGSGNGSNDGSEAGSGQGSGPNNGSGSGHNDGSGSGSNQGSNSGAGSGSGSESGSESGSNAGSHSGSNEGAKTDSIEGFHTESKPGFNTGAHTDATVTGNSVANPVTTSTESDTTISVTVSITSYMTGFDGKPKPFTTVDVIPVPHSMPSNTTDSSSSVPTIDTNENGSSIVTGGKSILFGLIVSMVVLFM</sequence>
<reference evidence="1" key="1">
    <citation type="submission" date="2020-12" db="EMBL/GenBank/DDBJ databases">
        <title>Draft Genome of Candida africana.</title>
        <authorList>
            <person name="Ayanbimpe G.M."/>
            <person name="Enweani I.B."/>
            <person name="Aguiyi J.C."/>
            <person name="Nnadi U.P."/>
            <person name="Izam Y."/>
            <person name="Ubani A."/>
            <person name="Ngene A.C."/>
        </authorList>
    </citation>
    <scope>NUCLEOTIDE SEQUENCE</scope>
    <source>
        <strain evidence="1">CEC4854</strain>
    </source>
</reference>